<proteinExistence type="predicted"/>
<dbReference type="OrthoDB" id="90057at2"/>
<evidence type="ECO:0000313" key="1">
    <source>
        <dbReference type="EMBL" id="KID50078.1"/>
    </source>
</evidence>
<name>A0A017H5S5_9FUSO</name>
<comment type="caution">
    <text evidence="1">The sequence shown here is derived from an EMBL/GenBank/DDBJ whole genome shotgun (WGS) entry which is preliminary data.</text>
</comment>
<gene>
    <name evidence="1" type="ORF">C095_01350</name>
</gene>
<dbReference type="RefSeq" id="WP_005956095.1">
    <property type="nucleotide sequence ID" value="NZ_AOJP01000008.1"/>
</dbReference>
<dbReference type="EMBL" id="AUZI01000008">
    <property type="protein sequence ID" value="KID50078.1"/>
    <property type="molecule type" value="Genomic_DNA"/>
</dbReference>
<accession>A0A017H5S5</accession>
<dbReference type="Proteomes" id="UP000031184">
    <property type="component" value="Unassembled WGS sequence"/>
</dbReference>
<dbReference type="PATRIC" id="fig|1226633.4.peg.267"/>
<dbReference type="PROSITE" id="PS51257">
    <property type="entry name" value="PROKAR_LIPOPROTEIN"/>
    <property type="match status" value="1"/>
</dbReference>
<reference evidence="1 2" key="1">
    <citation type="submission" date="2013-08" db="EMBL/GenBank/DDBJ databases">
        <title>An opportunistic ruminal bacterium that causes liver abscesses in cattle.</title>
        <authorList>
            <person name="Benahmed F.H."/>
            <person name="Rasmussen M."/>
            <person name="Harbottle H."/>
            <person name="Soppet D."/>
            <person name="Nagaraja T.G."/>
            <person name="Davidson M."/>
        </authorList>
    </citation>
    <scope>NUCLEOTIDE SEQUENCE [LARGE SCALE GENOMIC DNA]</scope>
    <source>
        <strain evidence="1 2">B35</strain>
    </source>
</reference>
<sequence>MRKAFSGLSMLILGIVFTACSSSNTKIRPMTEVRQTVEQLQTVVTRVDRSGVYLAFKNISDKEMEILWEDSSLGGDQVSHGTYIDRNDYLLKQENTKIKANEIYQTVLHRRKDIYYLDPVLYQPGGIKIKALEYPTILILKIKQGETISEMEMEIHQEESLAQKDVDARLQGAKDGNYIPEMTDKTLKLREDKIINKSFNQS</sequence>
<protein>
    <submittedName>
        <fullName evidence="1">Uncharacterized protein</fullName>
    </submittedName>
</protein>
<evidence type="ECO:0000313" key="2">
    <source>
        <dbReference type="Proteomes" id="UP000031184"/>
    </source>
</evidence>
<organism evidence="1 2">
    <name type="scientific">Fusobacterium necrophorum subsp. funduliforme B35</name>
    <dbReference type="NCBI Taxonomy" id="1226633"/>
    <lineage>
        <taxon>Bacteria</taxon>
        <taxon>Fusobacteriati</taxon>
        <taxon>Fusobacteriota</taxon>
        <taxon>Fusobacteriia</taxon>
        <taxon>Fusobacteriales</taxon>
        <taxon>Fusobacteriaceae</taxon>
        <taxon>Fusobacterium</taxon>
    </lineage>
</organism>
<dbReference type="AlphaFoldDB" id="A0A017H5S5"/>